<sequence length="63" mass="7083">MAWSDLLAGFAFFLMIEGLLPFVRPDAWRRGISILSEMQDGQLRRTGFIIVVAGLALLYLVRA</sequence>
<name>A0A382R600_9ZZZZ</name>
<evidence type="ECO:0008006" key="3">
    <source>
        <dbReference type="Google" id="ProtNLM"/>
    </source>
</evidence>
<keyword evidence="1" id="KW-1133">Transmembrane helix</keyword>
<organism evidence="2">
    <name type="scientific">marine metagenome</name>
    <dbReference type="NCBI Taxonomy" id="408172"/>
    <lineage>
        <taxon>unclassified sequences</taxon>
        <taxon>metagenomes</taxon>
        <taxon>ecological metagenomes</taxon>
    </lineage>
</organism>
<dbReference type="PANTHER" id="PTHR38602">
    <property type="entry name" value="INNER MEMBRANE PROTEIN-RELATED"/>
    <property type="match status" value="1"/>
</dbReference>
<reference evidence="2" key="1">
    <citation type="submission" date="2018-05" db="EMBL/GenBank/DDBJ databases">
        <authorList>
            <person name="Lanie J.A."/>
            <person name="Ng W.-L."/>
            <person name="Kazmierczak K.M."/>
            <person name="Andrzejewski T.M."/>
            <person name="Davidsen T.M."/>
            <person name="Wayne K.J."/>
            <person name="Tettelin H."/>
            <person name="Glass J.I."/>
            <person name="Rusch D."/>
            <person name="Podicherti R."/>
            <person name="Tsui H.-C.T."/>
            <person name="Winkler M.E."/>
        </authorList>
    </citation>
    <scope>NUCLEOTIDE SEQUENCE</scope>
</reference>
<dbReference type="InterPro" id="IPR019201">
    <property type="entry name" value="DUF2065"/>
</dbReference>
<protein>
    <recommendedName>
        <fullName evidence="3">DUF2065 domain-containing protein</fullName>
    </recommendedName>
</protein>
<feature type="transmembrane region" description="Helical" evidence="1">
    <location>
        <begin position="6"/>
        <end position="23"/>
    </location>
</feature>
<proteinExistence type="predicted"/>
<dbReference type="PANTHER" id="PTHR38602:SF1">
    <property type="entry name" value="INNER MEMBRANE PROTEIN"/>
    <property type="match status" value="1"/>
</dbReference>
<keyword evidence="1" id="KW-0812">Transmembrane</keyword>
<dbReference type="Pfam" id="PF09838">
    <property type="entry name" value="DUF2065"/>
    <property type="match status" value="1"/>
</dbReference>
<dbReference type="AlphaFoldDB" id="A0A382R600"/>
<feature type="transmembrane region" description="Helical" evidence="1">
    <location>
        <begin position="43"/>
        <end position="61"/>
    </location>
</feature>
<gene>
    <name evidence="2" type="ORF">METZ01_LOCUS345439</name>
</gene>
<keyword evidence="1" id="KW-0472">Membrane</keyword>
<evidence type="ECO:0000256" key="1">
    <source>
        <dbReference type="SAM" id="Phobius"/>
    </source>
</evidence>
<evidence type="ECO:0000313" key="2">
    <source>
        <dbReference type="EMBL" id="SVC92585.1"/>
    </source>
</evidence>
<accession>A0A382R600</accession>
<dbReference type="EMBL" id="UINC01119046">
    <property type="protein sequence ID" value="SVC92585.1"/>
    <property type="molecule type" value="Genomic_DNA"/>
</dbReference>